<protein>
    <submittedName>
        <fullName evidence="4">CapA family protein</fullName>
    </submittedName>
</protein>
<evidence type="ECO:0000313" key="4">
    <source>
        <dbReference type="EMBL" id="MWA04781.1"/>
    </source>
</evidence>
<dbReference type="Proteomes" id="UP000462055">
    <property type="component" value="Unassembled WGS sequence"/>
</dbReference>
<feature type="compositionally biased region" description="Basic and acidic residues" evidence="2">
    <location>
        <begin position="412"/>
        <end position="423"/>
    </location>
</feature>
<dbReference type="InterPro" id="IPR052169">
    <property type="entry name" value="CW_Biosynth-Accessory"/>
</dbReference>
<name>A0A6I4MMJ2_9ACTN</name>
<dbReference type="AlphaFoldDB" id="A0A6I4MMJ2"/>
<evidence type="ECO:0000256" key="1">
    <source>
        <dbReference type="ARBA" id="ARBA00005662"/>
    </source>
</evidence>
<dbReference type="InterPro" id="IPR029052">
    <property type="entry name" value="Metallo-depent_PP-like"/>
</dbReference>
<evidence type="ECO:0000259" key="3">
    <source>
        <dbReference type="SMART" id="SM00854"/>
    </source>
</evidence>
<evidence type="ECO:0000313" key="5">
    <source>
        <dbReference type="Proteomes" id="UP000462055"/>
    </source>
</evidence>
<dbReference type="PANTHER" id="PTHR33393:SF13">
    <property type="entry name" value="PGA BIOSYNTHESIS PROTEIN CAPA"/>
    <property type="match status" value="1"/>
</dbReference>
<accession>A0A6I4MMJ2</accession>
<feature type="domain" description="Capsule synthesis protein CapA" evidence="3">
    <location>
        <begin position="6"/>
        <end position="329"/>
    </location>
</feature>
<proteinExistence type="inferred from homology"/>
<organism evidence="4 5">
    <name type="scientific">Actinomadura physcomitrii</name>
    <dbReference type="NCBI Taxonomy" id="2650748"/>
    <lineage>
        <taxon>Bacteria</taxon>
        <taxon>Bacillati</taxon>
        <taxon>Actinomycetota</taxon>
        <taxon>Actinomycetes</taxon>
        <taxon>Streptosporangiales</taxon>
        <taxon>Thermomonosporaceae</taxon>
        <taxon>Actinomadura</taxon>
    </lineage>
</organism>
<dbReference type="SUPFAM" id="SSF56300">
    <property type="entry name" value="Metallo-dependent phosphatases"/>
    <property type="match status" value="1"/>
</dbReference>
<evidence type="ECO:0000256" key="2">
    <source>
        <dbReference type="SAM" id="MobiDB-lite"/>
    </source>
</evidence>
<reference evidence="4" key="1">
    <citation type="submission" date="2019-12" db="EMBL/GenBank/DDBJ databases">
        <title>Actinomadura physcomitrii sp. nov., a novel actinomycete isolated from moss [Physcomitrium sphaericum (Ludw) Fuernr].</title>
        <authorList>
            <person name="Zhuang X."/>
        </authorList>
    </citation>
    <scope>NUCLEOTIDE SEQUENCE [LARGE SCALE GENOMIC DNA]</scope>
    <source>
        <strain evidence="4">LD22</strain>
    </source>
</reference>
<gene>
    <name evidence="4" type="ORF">F8568_031300</name>
</gene>
<dbReference type="RefSeq" id="WP_151597276.1">
    <property type="nucleotide sequence ID" value="NZ_WBMS02000030.1"/>
</dbReference>
<dbReference type="InterPro" id="IPR019079">
    <property type="entry name" value="Capsule_synth_CapA"/>
</dbReference>
<dbReference type="SMART" id="SM00854">
    <property type="entry name" value="PGA_cap"/>
    <property type="match status" value="1"/>
</dbReference>
<sequence length="470" mass="50416">MSGGTTIAIAGECLASRPFAQVADPGLLEIRDLLHASDVTYAHLEMNFGAFCEMHAGRGDTFGSYMLADPQVARDLRWLGVDVLSMANNHSLDFGQHGLLSTLDNCRAAGLVCAGTGRDLDEARAPAYTETPGGRVALVSTASGNKAQEWAGHPKGTMVGRPGINPLRVSMEYQVDARAAAALRGAAHGLGILRTSTQSGPGKTGPVLDPDQFQLLLPGGQSAAGEFVFREGSDHRIDTRCHPGDLEANLRSIRAAAAQADVVLVAHHFNLSEGPRGDHPPAFVREFAHRAIDEGADIYLGHGWHKTLGIEIYRGKPIFYGLGNFFAQSAFIEHVPADGYETWRHDPDLLPSQTPELWPLHPGLEPHRRTWWSSAVISVRLEAGRVESIRLHPVELGRDVSPEAPITRRTGGSKEHPLTEGRPRPGTGDNATRVLERLQGLSAELGTHLEIDDGVGSIHLGARSAVGIGD</sequence>
<dbReference type="PANTHER" id="PTHR33393">
    <property type="entry name" value="POLYGLUTAMINE SYNTHESIS ACCESSORY PROTEIN RV0574C-RELATED"/>
    <property type="match status" value="1"/>
</dbReference>
<comment type="caution">
    <text evidence="4">The sequence shown here is derived from an EMBL/GenBank/DDBJ whole genome shotgun (WGS) entry which is preliminary data.</text>
</comment>
<comment type="similarity">
    <text evidence="1">Belongs to the CapA family.</text>
</comment>
<keyword evidence="5" id="KW-1185">Reference proteome</keyword>
<feature type="region of interest" description="Disordered" evidence="2">
    <location>
        <begin position="400"/>
        <end position="430"/>
    </location>
</feature>
<dbReference type="Pfam" id="PF09587">
    <property type="entry name" value="PGA_cap"/>
    <property type="match status" value="1"/>
</dbReference>
<dbReference type="EMBL" id="WBMS02000030">
    <property type="protein sequence ID" value="MWA04781.1"/>
    <property type="molecule type" value="Genomic_DNA"/>
</dbReference>